<dbReference type="PANTHER" id="PTHR46254">
    <property type="entry name" value="PROTEIN GVQW1-RELATED"/>
    <property type="match status" value="1"/>
</dbReference>
<feature type="region of interest" description="Disordered" evidence="1">
    <location>
        <begin position="1"/>
        <end position="141"/>
    </location>
</feature>
<dbReference type="PRINTS" id="PR02045">
    <property type="entry name" value="F138DOMAIN"/>
</dbReference>
<evidence type="ECO:0000256" key="1">
    <source>
        <dbReference type="SAM" id="MobiDB-lite"/>
    </source>
</evidence>
<keyword evidence="2" id="KW-1133">Transmembrane helix</keyword>
<evidence type="ECO:0000256" key="2">
    <source>
        <dbReference type="SAM" id="Phobius"/>
    </source>
</evidence>
<organism evidence="3 4">
    <name type="scientific">Papio anubis</name>
    <name type="common">Olive baboon</name>
    <dbReference type="NCBI Taxonomy" id="9555"/>
    <lineage>
        <taxon>Eukaryota</taxon>
        <taxon>Metazoa</taxon>
        <taxon>Chordata</taxon>
        <taxon>Craniata</taxon>
        <taxon>Vertebrata</taxon>
        <taxon>Euteleostomi</taxon>
        <taxon>Mammalia</taxon>
        <taxon>Eutheria</taxon>
        <taxon>Euarchontoglires</taxon>
        <taxon>Primates</taxon>
        <taxon>Haplorrhini</taxon>
        <taxon>Catarrhini</taxon>
        <taxon>Cercopithecidae</taxon>
        <taxon>Cercopithecinae</taxon>
        <taxon>Papio</taxon>
    </lineage>
</organism>
<dbReference type="OMA" id="FAWIIPQ"/>
<dbReference type="PANTHER" id="PTHR46254:SF3">
    <property type="entry name" value="SECRETED PROTEIN"/>
    <property type="match status" value="1"/>
</dbReference>
<keyword evidence="2" id="KW-0812">Transmembrane</keyword>
<evidence type="ECO:0000313" key="3">
    <source>
        <dbReference type="Ensembl" id="ENSPANP00000057007.1"/>
    </source>
</evidence>
<keyword evidence="4" id="KW-1185">Reference proteome</keyword>
<name>A0A8I5N7L6_PAPAN</name>
<feature type="compositionally biased region" description="Low complexity" evidence="1">
    <location>
        <begin position="64"/>
        <end position="85"/>
    </location>
</feature>
<dbReference type="Proteomes" id="UP000028761">
    <property type="component" value="Chromosome 16"/>
</dbReference>
<reference evidence="3 4" key="1">
    <citation type="submission" date="2012-03" db="EMBL/GenBank/DDBJ databases">
        <title>Whole Genome Assembly of Papio anubis.</title>
        <authorList>
            <person name="Liu Y.L."/>
            <person name="Abraham K.A."/>
            <person name="Akbar H.A."/>
            <person name="Ali S.A."/>
            <person name="Anosike U.A."/>
            <person name="Aqrawi P.A."/>
            <person name="Arias F.A."/>
            <person name="Attaway T.A."/>
            <person name="Awwad R.A."/>
            <person name="Babu C.B."/>
            <person name="Bandaranaike D.B."/>
            <person name="Battles P.B."/>
            <person name="Bell A.B."/>
            <person name="Beltran B.B."/>
            <person name="Berhane-Mersha D.B."/>
            <person name="Bess C.B."/>
            <person name="Bickham C.B."/>
            <person name="Bolden T.B."/>
            <person name="Carter K.C."/>
            <person name="Chau D.C."/>
            <person name="Chavez A.C."/>
            <person name="Clerc-Blankenburg K.C."/>
            <person name="Coyle M.C."/>
            <person name="Dao M.D."/>
            <person name="Davila M.L.D."/>
            <person name="Davy-Carroll L.D."/>
            <person name="Denson S.D."/>
            <person name="Dinh H.D."/>
            <person name="Fernandez S.F."/>
            <person name="Fernando P.F."/>
            <person name="Forbes L.F."/>
            <person name="Francis C.F."/>
            <person name="Francisco L.F."/>
            <person name="Fu Q.F."/>
            <person name="Garcia-Iii R.G."/>
            <person name="Garrett T.G."/>
            <person name="Gross S.G."/>
            <person name="Gubbala S.G."/>
            <person name="Hirani K.H."/>
            <person name="Hogues M.H."/>
            <person name="Hollins B.H."/>
            <person name="Jackson L.J."/>
            <person name="Javaid M.J."/>
            <person name="Jhangiani S.J."/>
            <person name="Johnson A.J."/>
            <person name="Johnson B.J."/>
            <person name="Jones J.J."/>
            <person name="Joshi V.J."/>
            <person name="Kalu J.K."/>
            <person name="Khan N.K."/>
            <person name="Korchina V.K."/>
            <person name="Kovar C.K."/>
            <person name="Lago L.L."/>
            <person name="Lara F.L."/>
            <person name="Le T.-K.L."/>
            <person name="Lee S.L."/>
            <person name="Legall-Iii F.L."/>
            <person name="Lemon S.L."/>
            <person name="Liu J.L."/>
            <person name="Liu Y.-S.L."/>
            <person name="Liyanage D.L."/>
            <person name="Lopez J.L."/>
            <person name="Lorensuhewa L.L."/>
            <person name="Mata R.M."/>
            <person name="Mathew T.M."/>
            <person name="Mercado C.M."/>
            <person name="Mercado I.M."/>
            <person name="Morales K.M."/>
            <person name="Morgan M.M."/>
            <person name="Munidasa M.M."/>
            <person name="Ngo D.N."/>
            <person name="Nguyen L.N."/>
            <person name="Nguyen T.N."/>
            <person name="Nguyen N.N."/>
            <person name="Obregon M.O."/>
            <person name="Okwuonu G.O."/>
            <person name="Ongeri F.O."/>
            <person name="Onwere C.O."/>
            <person name="Osifeso I.O."/>
            <person name="Parra A.P."/>
            <person name="Patil S.P."/>
            <person name="Perez A.P."/>
            <person name="Perez Y.P."/>
            <person name="Pham C.P."/>
            <person name="Pu L.-L.P."/>
            <person name="Puazo M.P."/>
            <person name="Quiroz J.Q."/>
            <person name="Rouhana J.R."/>
            <person name="Ruiz M.R."/>
            <person name="Ruiz S.-J.R."/>
            <person name="Saada N.S."/>
            <person name="Santibanez J.S."/>
            <person name="Scheel M.S."/>
            <person name="Schneider B.S."/>
            <person name="Simmons D.S."/>
            <person name="Sisson I.S."/>
            <person name="Tang L.-Y.T."/>
            <person name="Thornton R.T."/>
            <person name="Tisius J.T."/>
            <person name="Toledanes G.T."/>
            <person name="Trejos Z.T."/>
            <person name="Usmani K.U."/>
            <person name="Varghese R.V."/>
            <person name="Vattathil S.V."/>
            <person name="Vee V.V."/>
            <person name="Walker D.W."/>
            <person name="Weissenberger G.W."/>
            <person name="White C.W."/>
            <person name="Williams A.W."/>
            <person name="Woodworth J.W."/>
            <person name="Wright R.W."/>
            <person name="Zhu Y.Z."/>
            <person name="Han Y.H."/>
            <person name="Newsham I.N."/>
            <person name="Nazareth L.N."/>
            <person name="Worley K.W."/>
            <person name="Muzny D.M."/>
            <person name="Rogers J.R."/>
            <person name="Gibbs R.G."/>
        </authorList>
    </citation>
    <scope>NUCLEOTIDE SEQUENCE [LARGE SCALE GENOMIC DNA]</scope>
</reference>
<evidence type="ECO:0000313" key="4">
    <source>
        <dbReference type="Proteomes" id="UP000028761"/>
    </source>
</evidence>
<reference evidence="3" key="3">
    <citation type="submission" date="2025-09" db="UniProtKB">
        <authorList>
            <consortium name="Ensembl"/>
        </authorList>
    </citation>
    <scope>IDENTIFICATION</scope>
</reference>
<dbReference type="GeneTree" id="ENSGT00940000170471"/>
<dbReference type="AlphaFoldDB" id="A0A8I5N7L6"/>
<accession>A0A8I5N7L6</accession>
<keyword evidence="2" id="KW-0472">Membrane</keyword>
<sequence length="298" mass="31443">MAIRGGSTGACPGLPAPRLDSLQDSGPGRGRRRPRRGREEAASCPRASGRAERAGRKAPPPTPAAATPGFSRRAGGPPGRRLAPASLGRLPAPPRGGRQMGCPPARRRRQETAGRAARNALRGGDGPGLATPAGGKEGPSAARRGLSFALVAQAGVEWRDLSSPKPVHPGFKQFSCLSLPSSWDYRHAPPHLANFVFLVETGFLHVGQAGLKLPTSGNPPALTSQSARITGMSHRTQPCFVCVCVCVFQVLFFWFMLPFAWIIPQWCSHSSLQSQFIAASSSQAPGLKQSSHLSLPSS</sequence>
<dbReference type="Ensembl" id="ENSPANT00000070285.1">
    <property type="protein sequence ID" value="ENSPANP00000057007.1"/>
    <property type="gene ID" value="ENSPANG00000047813.1"/>
</dbReference>
<feature type="compositionally biased region" description="Low complexity" evidence="1">
    <location>
        <begin position="113"/>
        <end position="122"/>
    </location>
</feature>
<reference evidence="3" key="2">
    <citation type="submission" date="2025-08" db="UniProtKB">
        <authorList>
            <consortium name="Ensembl"/>
        </authorList>
    </citation>
    <scope>IDENTIFICATION</scope>
</reference>
<protein>
    <submittedName>
        <fullName evidence="3">Uncharacterized protein</fullName>
    </submittedName>
</protein>
<proteinExistence type="predicted"/>
<feature type="transmembrane region" description="Helical" evidence="2">
    <location>
        <begin position="238"/>
        <end position="263"/>
    </location>
</feature>